<evidence type="ECO:0000313" key="11">
    <source>
        <dbReference type="Proteomes" id="UP000288096"/>
    </source>
</evidence>
<keyword evidence="3" id="KW-1003">Cell membrane</keyword>
<dbReference type="InterPro" id="IPR042094">
    <property type="entry name" value="T2SS_GspF_sf"/>
</dbReference>
<dbReference type="PRINTS" id="PR00812">
    <property type="entry name" value="BCTERIALGSPF"/>
</dbReference>
<reference evidence="11" key="1">
    <citation type="submission" date="2017-11" db="EMBL/GenBank/DDBJ databases">
        <authorList>
            <person name="Watanabe M."/>
            <person name="Kojima H."/>
        </authorList>
    </citation>
    <scope>NUCLEOTIDE SEQUENCE [LARGE SCALE GENOMIC DNA]</scope>
    <source>
        <strain evidence="11">Tokyo 01</strain>
    </source>
</reference>
<dbReference type="PANTHER" id="PTHR30012">
    <property type="entry name" value="GENERAL SECRETION PATHWAY PROTEIN"/>
    <property type="match status" value="1"/>
</dbReference>
<feature type="transmembrane region" description="Helical" evidence="8">
    <location>
        <begin position="214"/>
        <end position="243"/>
    </location>
</feature>
<dbReference type="Proteomes" id="UP000288096">
    <property type="component" value="Unassembled WGS sequence"/>
</dbReference>
<evidence type="ECO:0000256" key="6">
    <source>
        <dbReference type="ARBA" id="ARBA00022989"/>
    </source>
</evidence>
<evidence type="ECO:0000256" key="2">
    <source>
        <dbReference type="ARBA" id="ARBA00005745"/>
    </source>
</evidence>
<name>A0A401FSB0_9BACT</name>
<keyword evidence="5 8" id="KW-0812">Transmembrane</keyword>
<gene>
    <name evidence="10" type="ORF">DENIS_0771</name>
</gene>
<dbReference type="RefSeq" id="WP_124327309.1">
    <property type="nucleotide sequence ID" value="NZ_BEXT01000001.1"/>
</dbReference>
<dbReference type="Gene3D" id="1.20.81.30">
    <property type="entry name" value="Type II secretion system (T2SS), domain F"/>
    <property type="match status" value="2"/>
</dbReference>
<dbReference type="InterPro" id="IPR003004">
    <property type="entry name" value="GspF/PilC"/>
</dbReference>
<evidence type="ECO:0000256" key="3">
    <source>
        <dbReference type="ARBA" id="ARBA00022475"/>
    </source>
</evidence>
<comment type="similarity">
    <text evidence="2">Belongs to the GSP F family.</text>
</comment>
<comment type="subcellular location">
    <subcellularLocation>
        <location evidence="1">Cell inner membrane</location>
        <topology evidence="1">Multi-pass membrane protein</topology>
    </subcellularLocation>
</comment>
<evidence type="ECO:0000259" key="9">
    <source>
        <dbReference type="Pfam" id="PF00482"/>
    </source>
</evidence>
<comment type="caution">
    <text evidence="10">The sequence shown here is derived from an EMBL/GenBank/DDBJ whole genome shotgun (WGS) entry which is preliminary data.</text>
</comment>
<dbReference type="AlphaFoldDB" id="A0A401FSB0"/>
<dbReference type="PANTHER" id="PTHR30012:SF7">
    <property type="entry name" value="PROTEIN TRANSPORT PROTEIN HOFC HOMOLOG"/>
    <property type="match status" value="1"/>
</dbReference>
<evidence type="ECO:0000256" key="7">
    <source>
        <dbReference type="ARBA" id="ARBA00023136"/>
    </source>
</evidence>
<evidence type="ECO:0000313" key="10">
    <source>
        <dbReference type="EMBL" id="GBC59830.1"/>
    </source>
</evidence>
<evidence type="ECO:0000256" key="4">
    <source>
        <dbReference type="ARBA" id="ARBA00022519"/>
    </source>
</evidence>
<dbReference type="GO" id="GO:0015628">
    <property type="term" value="P:protein secretion by the type II secretion system"/>
    <property type="evidence" value="ECO:0007669"/>
    <property type="project" value="TreeGrafter"/>
</dbReference>
<organism evidence="10 11">
    <name type="scientific">Desulfonema ishimotonii</name>
    <dbReference type="NCBI Taxonomy" id="45657"/>
    <lineage>
        <taxon>Bacteria</taxon>
        <taxon>Pseudomonadati</taxon>
        <taxon>Thermodesulfobacteriota</taxon>
        <taxon>Desulfobacteria</taxon>
        <taxon>Desulfobacterales</taxon>
        <taxon>Desulfococcaceae</taxon>
        <taxon>Desulfonema</taxon>
    </lineage>
</organism>
<dbReference type="EMBL" id="BEXT01000001">
    <property type="protein sequence ID" value="GBC59830.1"/>
    <property type="molecule type" value="Genomic_DNA"/>
</dbReference>
<proteinExistence type="inferred from homology"/>
<protein>
    <recommendedName>
        <fullName evidence="9">Type II secretion system protein GspF domain-containing protein</fullName>
    </recommendedName>
</protein>
<keyword evidence="4" id="KW-0997">Cell inner membrane</keyword>
<feature type="domain" description="Type II secretion system protein GspF" evidence="9">
    <location>
        <begin position="72"/>
        <end position="195"/>
    </location>
</feature>
<keyword evidence="7 8" id="KW-0472">Membrane</keyword>
<dbReference type="Pfam" id="PF00482">
    <property type="entry name" value="T2SSF"/>
    <property type="match status" value="2"/>
</dbReference>
<feature type="transmembrane region" description="Helical" evidence="8">
    <location>
        <begin position="168"/>
        <end position="194"/>
    </location>
</feature>
<evidence type="ECO:0000256" key="8">
    <source>
        <dbReference type="SAM" id="Phobius"/>
    </source>
</evidence>
<keyword evidence="6 8" id="KW-1133">Transmembrane helix</keyword>
<accession>A0A401FSB0</accession>
<dbReference type="OrthoDB" id="9805682at2"/>
<evidence type="ECO:0000256" key="1">
    <source>
        <dbReference type="ARBA" id="ARBA00004429"/>
    </source>
</evidence>
<dbReference type="InterPro" id="IPR018076">
    <property type="entry name" value="T2SS_GspF_dom"/>
</dbReference>
<sequence length="406" mass="44399">MPVFRCRIAPKGDGKIVEKTLMAESPTALKNHLEGEGNFVFEIQPAEGRGTLLRHFIRRKRVRSGDFFVFNQEFAVLLRAGLPVVGALDTIIEKGEDDRSELNRLLTDIREDIAAGESLSGAFGKYAHIFSRLYSATLQAGEKSGDIITALTRYTDYMKKVAEIRQQVIAASVYPVILTVVSVFTLVFLLVFVVPTFTESFFEAGTQLPAMTRVLIGFSITLRSYFASVLAAGFGAACGLIWLQNTETGRGYSDRWKLVIPFISGLYRSYFTARFARTLSTMLSGGTPLPEALRIATGVLDNRSLRHHLNRVIISLEQGDGLTAPLSREKLLPVIALRMIGAGESGGSLPGVLQDVADFYDSEVNTRLAILTAAIEPGLMVMMGGLIGFIVLAMYLPIFQLAGTIS</sequence>
<reference evidence="11" key="2">
    <citation type="submission" date="2019-01" db="EMBL/GenBank/DDBJ databases">
        <title>Genome sequence of Desulfonema ishimotonii strain Tokyo 01.</title>
        <authorList>
            <person name="Fukui M."/>
        </authorList>
    </citation>
    <scope>NUCLEOTIDE SEQUENCE [LARGE SCALE GENOMIC DNA]</scope>
    <source>
        <strain evidence="11">Tokyo 01</strain>
    </source>
</reference>
<keyword evidence="11" id="KW-1185">Reference proteome</keyword>
<evidence type="ECO:0000256" key="5">
    <source>
        <dbReference type="ARBA" id="ARBA00022692"/>
    </source>
</evidence>
<dbReference type="GO" id="GO:0005886">
    <property type="term" value="C:plasma membrane"/>
    <property type="evidence" value="ECO:0007669"/>
    <property type="project" value="UniProtKB-SubCell"/>
</dbReference>
<feature type="transmembrane region" description="Helical" evidence="8">
    <location>
        <begin position="377"/>
        <end position="398"/>
    </location>
</feature>
<feature type="domain" description="Type II secretion system protein GspF" evidence="9">
    <location>
        <begin position="275"/>
        <end position="397"/>
    </location>
</feature>